<keyword evidence="1" id="KW-0812">Transmembrane</keyword>
<keyword evidence="1" id="KW-0472">Membrane</keyword>
<sequence>MLARLRRTLRSAAAEEPVPRETVFEILRNERRRHVLRYLKAHPDRPVAFDDLVEHVAARENDVPPDELTATQRKRVYSGLTQTHLPMLAERGVIRYDPETRRVDLTDAARRVEFYLEPVPESRIPWSYYFLGLSLVAAALLGSKALAIPPFDAAPVAVLLGLIVLAFLVSSAACVRETGRNRLGADLDEE</sequence>
<dbReference type="Proteomes" id="UP000216308">
    <property type="component" value="Unassembled WGS sequence"/>
</dbReference>
<protein>
    <recommendedName>
        <fullName evidence="2">DUF7344 domain-containing protein</fullName>
    </recommendedName>
</protein>
<gene>
    <name evidence="3" type="ORF">DJ70_07665</name>
</gene>
<feature type="domain" description="DUF7344" evidence="2">
    <location>
        <begin position="24"/>
        <end position="103"/>
    </location>
</feature>
<name>A0A256IJS6_9EURY</name>
<keyword evidence="1" id="KW-1133">Transmembrane helix</keyword>
<dbReference type="InterPro" id="IPR055768">
    <property type="entry name" value="DUF7344"/>
</dbReference>
<dbReference type="Gene3D" id="1.10.10.10">
    <property type="entry name" value="Winged helix-like DNA-binding domain superfamily/Winged helix DNA-binding domain"/>
    <property type="match status" value="1"/>
</dbReference>
<evidence type="ECO:0000256" key="1">
    <source>
        <dbReference type="SAM" id="Phobius"/>
    </source>
</evidence>
<proteinExistence type="predicted"/>
<feature type="transmembrane region" description="Helical" evidence="1">
    <location>
        <begin position="153"/>
        <end position="175"/>
    </location>
</feature>
<evidence type="ECO:0000313" key="4">
    <source>
        <dbReference type="Proteomes" id="UP000216308"/>
    </source>
</evidence>
<evidence type="ECO:0000259" key="2">
    <source>
        <dbReference type="Pfam" id="PF24035"/>
    </source>
</evidence>
<dbReference type="InterPro" id="IPR036388">
    <property type="entry name" value="WH-like_DNA-bd_sf"/>
</dbReference>
<dbReference type="RefSeq" id="WP_094531644.1">
    <property type="nucleotide sequence ID" value="NZ_NHPJ01000079.1"/>
</dbReference>
<dbReference type="Pfam" id="PF24035">
    <property type="entry name" value="DUF7344"/>
    <property type="match status" value="1"/>
</dbReference>
<dbReference type="EMBL" id="NHPJ01000079">
    <property type="protein sequence ID" value="OYR56774.1"/>
    <property type="molecule type" value="Genomic_DNA"/>
</dbReference>
<dbReference type="OrthoDB" id="331021at2157"/>
<comment type="caution">
    <text evidence="3">The sequence shown here is derived from an EMBL/GenBank/DDBJ whole genome shotgun (WGS) entry which is preliminary data.</text>
</comment>
<keyword evidence="4" id="KW-1185">Reference proteome</keyword>
<evidence type="ECO:0000313" key="3">
    <source>
        <dbReference type="EMBL" id="OYR56774.1"/>
    </source>
</evidence>
<organism evidence="3 4">
    <name type="scientific">Halorubrum halodurans</name>
    <dbReference type="NCBI Taxonomy" id="1383851"/>
    <lineage>
        <taxon>Archaea</taxon>
        <taxon>Methanobacteriati</taxon>
        <taxon>Methanobacteriota</taxon>
        <taxon>Stenosarchaea group</taxon>
        <taxon>Halobacteria</taxon>
        <taxon>Halobacteriales</taxon>
        <taxon>Haloferacaceae</taxon>
        <taxon>Halorubrum</taxon>
    </lineage>
</organism>
<accession>A0A256IJS6</accession>
<reference evidence="3 4" key="1">
    <citation type="journal article" date="2014" name="Front. Microbiol.">
        <title>Population and genomic analysis of the genus Halorubrum.</title>
        <authorList>
            <person name="Fullmer M.S."/>
            <person name="Soucy S.M."/>
            <person name="Swithers K.S."/>
            <person name="Makkay A.M."/>
            <person name="Wheeler R."/>
            <person name="Ventosa A."/>
            <person name="Gogarten J.P."/>
            <person name="Papke R.T."/>
        </authorList>
    </citation>
    <scope>NUCLEOTIDE SEQUENCE [LARGE SCALE GENOMIC DNA]</scope>
    <source>
        <strain evidence="3 4">Cb34</strain>
    </source>
</reference>
<dbReference type="AlphaFoldDB" id="A0A256IJS6"/>
<feature type="transmembrane region" description="Helical" evidence="1">
    <location>
        <begin position="128"/>
        <end position="147"/>
    </location>
</feature>